<dbReference type="Proteomes" id="UP000199095">
    <property type="component" value="Unassembled WGS sequence"/>
</dbReference>
<evidence type="ECO:0000313" key="2">
    <source>
        <dbReference type="Proteomes" id="UP000199095"/>
    </source>
</evidence>
<reference evidence="2" key="1">
    <citation type="submission" date="2016-10" db="EMBL/GenBank/DDBJ databases">
        <authorList>
            <person name="Varghese N."/>
            <person name="Submissions S."/>
        </authorList>
    </citation>
    <scope>NUCLEOTIDE SEQUENCE [LARGE SCALE GENOMIC DNA]</scope>
    <source>
        <strain evidence="2">CGMCC 1.3566</strain>
    </source>
</reference>
<dbReference type="STRING" id="237682.SAMN05421676_102350"/>
<dbReference type="InterPro" id="IPR025020">
    <property type="entry name" value="DUF3908"/>
</dbReference>
<sequence>MDYREFKTLTKDVVVENGISESIINDFIKTSERLQLEQGLRNFYPQGLFVYGNLVLYFIYDDKIIKVDFNDGYFKLSTYNINNIEKLTLEMKAGSDLERGLSIAFQGIEDYIFLESISDTNSAWAYKFAKTIEEIYILLKTAS</sequence>
<organism evidence="1 2">
    <name type="scientific">Salinibacillus kushneri</name>
    <dbReference type="NCBI Taxonomy" id="237682"/>
    <lineage>
        <taxon>Bacteria</taxon>
        <taxon>Bacillati</taxon>
        <taxon>Bacillota</taxon>
        <taxon>Bacilli</taxon>
        <taxon>Bacillales</taxon>
        <taxon>Bacillaceae</taxon>
        <taxon>Salinibacillus</taxon>
    </lineage>
</organism>
<dbReference type="AlphaFoldDB" id="A0A1I0B4Q0"/>
<evidence type="ECO:0000313" key="1">
    <source>
        <dbReference type="EMBL" id="SET01754.1"/>
    </source>
</evidence>
<dbReference type="RefSeq" id="WP_093132246.1">
    <property type="nucleotide sequence ID" value="NZ_FOHJ01000002.1"/>
</dbReference>
<protein>
    <submittedName>
        <fullName evidence="1">Uncharacterized protein</fullName>
    </submittedName>
</protein>
<gene>
    <name evidence="1" type="ORF">SAMN05421676_102350</name>
</gene>
<dbReference type="EMBL" id="FOHJ01000002">
    <property type="protein sequence ID" value="SET01754.1"/>
    <property type="molecule type" value="Genomic_DNA"/>
</dbReference>
<keyword evidence="2" id="KW-1185">Reference proteome</keyword>
<accession>A0A1I0B4Q0</accession>
<proteinExistence type="predicted"/>
<name>A0A1I0B4Q0_9BACI</name>
<dbReference type="Pfam" id="PF13048">
    <property type="entry name" value="DUF3908"/>
    <property type="match status" value="1"/>
</dbReference>